<name>A0A6P1DZW7_9GAMM</name>
<sequence length="197" mass="23048">MNIEEIQFHWRYFLSLERDVEILKNYIEICDQNYSIHSMELFKILQLACAEIDSALRVLCKEIDPATNYHDETIFSGRISDYKVTVYSRFPNIHKAEILVPGFPAPLKPWDEWQTVNSPDWWVGYNRAKHYRHSCYCSANLKNMLMAMSALMVVILYLYRLVANSTKANPSPAPKFFYSEYTSLNLVCAPNNELPDF</sequence>
<dbReference type="Proteomes" id="UP000471640">
    <property type="component" value="Unassembled WGS sequence"/>
</dbReference>
<accession>A0A6P1DZW7</accession>
<gene>
    <name evidence="2" type="ORF">G3480_26360</name>
</gene>
<comment type="caution">
    <text evidence="2">The sequence shown here is derived from an EMBL/GenBank/DDBJ whole genome shotgun (WGS) entry which is preliminary data.</text>
</comment>
<dbReference type="RefSeq" id="WP_164657161.1">
    <property type="nucleotide sequence ID" value="NZ_JAAIJR010000300.1"/>
</dbReference>
<dbReference type="AlphaFoldDB" id="A0A6P1DZW7"/>
<feature type="transmembrane region" description="Helical" evidence="1">
    <location>
        <begin position="144"/>
        <end position="162"/>
    </location>
</feature>
<evidence type="ECO:0000313" key="3">
    <source>
        <dbReference type="Proteomes" id="UP000471640"/>
    </source>
</evidence>
<keyword evidence="1" id="KW-0812">Transmembrane</keyword>
<keyword evidence="1" id="KW-0472">Membrane</keyword>
<evidence type="ECO:0000256" key="1">
    <source>
        <dbReference type="SAM" id="Phobius"/>
    </source>
</evidence>
<reference evidence="3" key="1">
    <citation type="journal article" date="2020" name="Microbiol. Resour. Announc.">
        <title>Draft Genome Sequences of Thiorhodococcus mannitoliphagus and Thiorhodococcus minor, Purple Sulfur Photosynthetic Bacteria in the Gammaproteobacterial Family Chromatiaceae.</title>
        <authorList>
            <person name="Aviles F.A."/>
            <person name="Meyer T.E."/>
            <person name="Kyndt J.A."/>
        </authorList>
    </citation>
    <scope>NUCLEOTIDE SEQUENCE [LARGE SCALE GENOMIC DNA]</scope>
    <source>
        <strain evidence="3">DSM 18266</strain>
    </source>
</reference>
<proteinExistence type="predicted"/>
<protein>
    <submittedName>
        <fullName evidence="2">Uncharacterized protein</fullName>
    </submittedName>
</protein>
<keyword evidence="1" id="KW-1133">Transmembrane helix</keyword>
<dbReference type="EMBL" id="JAAIJR010000300">
    <property type="protein sequence ID" value="NEX23748.1"/>
    <property type="molecule type" value="Genomic_DNA"/>
</dbReference>
<organism evidence="2 3">
    <name type="scientific">Thiorhodococcus mannitoliphagus</name>
    <dbReference type="NCBI Taxonomy" id="329406"/>
    <lineage>
        <taxon>Bacteria</taxon>
        <taxon>Pseudomonadati</taxon>
        <taxon>Pseudomonadota</taxon>
        <taxon>Gammaproteobacteria</taxon>
        <taxon>Chromatiales</taxon>
        <taxon>Chromatiaceae</taxon>
        <taxon>Thiorhodococcus</taxon>
    </lineage>
</organism>
<reference evidence="2 3" key="2">
    <citation type="submission" date="2020-02" db="EMBL/GenBank/DDBJ databases">
        <title>Genome sequences of Thiorhodococcus mannitoliphagus and Thiorhodococcus minor, purple sulfur photosynthetic bacteria in the gammaproteobacterial family, Chromatiaceae.</title>
        <authorList>
            <person name="Aviles F.A."/>
            <person name="Meyer T.E."/>
            <person name="Kyndt J.A."/>
        </authorList>
    </citation>
    <scope>NUCLEOTIDE SEQUENCE [LARGE SCALE GENOMIC DNA]</scope>
    <source>
        <strain evidence="2 3">DSM 18266</strain>
    </source>
</reference>
<keyword evidence="3" id="KW-1185">Reference proteome</keyword>
<evidence type="ECO:0000313" key="2">
    <source>
        <dbReference type="EMBL" id="NEX23748.1"/>
    </source>
</evidence>